<sequence length="151" mass="16914">MDLVFISPHDAIRVIAESIGREARRQLVGEVVRAWVDEIPEPELVGQYARTLADLDDHDLSMLAAWHASLEVGQPLANRDFLVRVFPSLGENRREALKIAAGFRGEDAFEAGVAEEQALRVVLPYLSDERATEIAQEAIELYCWDRLGSEN</sequence>
<reference evidence="1 2" key="1">
    <citation type="submission" date="2023-11" db="EMBL/GenBank/DDBJ databases">
        <authorList>
            <person name="Xu M."/>
            <person name="Jiang T."/>
        </authorList>
    </citation>
    <scope>NUCLEOTIDE SEQUENCE [LARGE SCALE GENOMIC DNA]</scope>
    <source>
        <strain evidence="1 2">SD</strain>
    </source>
</reference>
<protein>
    <recommendedName>
        <fullName evidence="3">HEAT repeat domain-containing protein</fullName>
    </recommendedName>
</protein>
<evidence type="ECO:0000313" key="2">
    <source>
        <dbReference type="Proteomes" id="UP001277761"/>
    </source>
</evidence>
<accession>A0ABU4VGK7</accession>
<dbReference type="EMBL" id="JAXAVX010000001">
    <property type="protein sequence ID" value="MDX8150943.1"/>
    <property type="molecule type" value="Genomic_DNA"/>
</dbReference>
<comment type="caution">
    <text evidence="1">The sequence shown here is derived from an EMBL/GenBank/DDBJ whole genome shotgun (WGS) entry which is preliminary data.</text>
</comment>
<dbReference type="RefSeq" id="WP_319953083.1">
    <property type="nucleotide sequence ID" value="NZ_JAXAVX010000001.1"/>
</dbReference>
<evidence type="ECO:0000313" key="1">
    <source>
        <dbReference type="EMBL" id="MDX8150943.1"/>
    </source>
</evidence>
<gene>
    <name evidence="1" type="ORF">SK069_05000</name>
</gene>
<name>A0ABU4VGK7_9ACTN</name>
<dbReference type="Proteomes" id="UP001277761">
    <property type="component" value="Unassembled WGS sequence"/>
</dbReference>
<evidence type="ECO:0008006" key="3">
    <source>
        <dbReference type="Google" id="ProtNLM"/>
    </source>
</evidence>
<keyword evidence="2" id="KW-1185">Reference proteome</keyword>
<organism evidence="1 2">
    <name type="scientific">Patulibacter brassicae</name>
    <dbReference type="NCBI Taxonomy" id="1705717"/>
    <lineage>
        <taxon>Bacteria</taxon>
        <taxon>Bacillati</taxon>
        <taxon>Actinomycetota</taxon>
        <taxon>Thermoleophilia</taxon>
        <taxon>Solirubrobacterales</taxon>
        <taxon>Patulibacteraceae</taxon>
        <taxon>Patulibacter</taxon>
    </lineage>
</organism>
<proteinExistence type="predicted"/>